<feature type="domain" description="Helicase ATP-binding" evidence="10">
    <location>
        <begin position="194"/>
        <end position="350"/>
    </location>
</feature>
<reference evidence="12 13" key="1">
    <citation type="submission" date="2016-08" db="EMBL/GenBank/DDBJ databases">
        <title>Novel Firmicute Genomes.</title>
        <authorList>
            <person name="Poppleton D.I."/>
            <person name="Gribaldo S."/>
        </authorList>
    </citation>
    <scope>NUCLEOTIDE SEQUENCE [LARGE SCALE GENOMIC DNA]</scope>
    <source>
        <strain evidence="12 13">RAOx-1</strain>
    </source>
</reference>
<protein>
    <recommendedName>
        <fullName evidence="8">DNA 3'-5' helicase</fullName>
        <ecNumber evidence="8">5.6.2.4</ecNumber>
    </recommendedName>
</protein>
<feature type="domain" description="Helicase C-terminal" evidence="11">
    <location>
        <begin position="405"/>
        <end position="550"/>
    </location>
</feature>
<keyword evidence="13" id="KW-1185">Reference proteome</keyword>
<comment type="caution">
    <text evidence="12">The sequence shown here is derived from an EMBL/GenBank/DDBJ whole genome shotgun (WGS) entry which is preliminary data.</text>
</comment>
<evidence type="ECO:0000313" key="13">
    <source>
        <dbReference type="Proteomes" id="UP000284219"/>
    </source>
</evidence>
<dbReference type="GO" id="GO:0005524">
    <property type="term" value="F:ATP binding"/>
    <property type="evidence" value="ECO:0007669"/>
    <property type="project" value="UniProtKB-KW"/>
</dbReference>
<evidence type="ECO:0000256" key="9">
    <source>
        <dbReference type="ARBA" id="ARBA00048988"/>
    </source>
</evidence>
<dbReference type="AlphaFoldDB" id="A0A419SN09"/>
<dbReference type="CDD" id="cd18789">
    <property type="entry name" value="SF2_C_XPB"/>
    <property type="match status" value="1"/>
</dbReference>
<dbReference type="PROSITE" id="PS51194">
    <property type="entry name" value="HELICASE_CTER"/>
    <property type="match status" value="1"/>
</dbReference>
<dbReference type="Pfam" id="PF16203">
    <property type="entry name" value="ERCC3_RAD25_C"/>
    <property type="match status" value="1"/>
</dbReference>
<dbReference type="EC" id="5.6.2.4" evidence="8"/>
<evidence type="ECO:0000256" key="2">
    <source>
        <dbReference type="ARBA" id="ARBA00022741"/>
    </source>
</evidence>
<dbReference type="SMART" id="SM00487">
    <property type="entry name" value="DEXDc"/>
    <property type="match status" value="1"/>
</dbReference>
<name>A0A419SN09_9BACL</name>
<dbReference type="GO" id="GO:0016787">
    <property type="term" value="F:hydrolase activity"/>
    <property type="evidence" value="ECO:0007669"/>
    <property type="project" value="UniProtKB-KW"/>
</dbReference>
<dbReference type="PANTHER" id="PTHR11274">
    <property type="entry name" value="RAD25/XP-B DNA REPAIR HELICASE"/>
    <property type="match status" value="1"/>
</dbReference>
<dbReference type="InterPro" id="IPR032830">
    <property type="entry name" value="XPB/Ssl2_N"/>
</dbReference>
<evidence type="ECO:0000256" key="4">
    <source>
        <dbReference type="ARBA" id="ARBA00022806"/>
    </source>
</evidence>
<evidence type="ECO:0000256" key="8">
    <source>
        <dbReference type="ARBA" id="ARBA00034808"/>
    </source>
</evidence>
<dbReference type="Pfam" id="PF13625">
    <property type="entry name" value="Helicase_C_3"/>
    <property type="match status" value="1"/>
</dbReference>
<evidence type="ECO:0000256" key="3">
    <source>
        <dbReference type="ARBA" id="ARBA00022801"/>
    </source>
</evidence>
<dbReference type="SUPFAM" id="SSF52540">
    <property type="entry name" value="P-loop containing nucleoside triphosphate hydrolases"/>
    <property type="match status" value="2"/>
</dbReference>
<evidence type="ECO:0000313" key="12">
    <source>
        <dbReference type="EMBL" id="RKD25674.1"/>
    </source>
</evidence>
<keyword evidence="6" id="KW-0413">Isomerase</keyword>
<organism evidence="12 13">
    <name type="scientific">Ammoniphilus oxalaticus</name>
    <dbReference type="NCBI Taxonomy" id="66863"/>
    <lineage>
        <taxon>Bacteria</taxon>
        <taxon>Bacillati</taxon>
        <taxon>Bacillota</taxon>
        <taxon>Bacilli</taxon>
        <taxon>Bacillales</taxon>
        <taxon>Paenibacillaceae</taxon>
        <taxon>Aneurinibacillus group</taxon>
        <taxon>Ammoniphilus</taxon>
    </lineage>
</organism>
<dbReference type="InterPro" id="IPR050615">
    <property type="entry name" value="ATP-dep_DNA_Helicase"/>
</dbReference>
<dbReference type="OrthoDB" id="9802848at2"/>
<dbReference type="GO" id="GO:0043138">
    <property type="term" value="F:3'-5' DNA helicase activity"/>
    <property type="evidence" value="ECO:0007669"/>
    <property type="project" value="UniProtKB-EC"/>
</dbReference>
<keyword evidence="4 12" id="KW-0347">Helicase</keyword>
<dbReference type="PANTHER" id="PTHR11274:SF0">
    <property type="entry name" value="GENERAL TRANSCRIPTION AND DNA REPAIR FACTOR IIH HELICASE SUBUNIT XPB"/>
    <property type="match status" value="1"/>
</dbReference>
<dbReference type="NCBIfam" id="NF045503">
    <property type="entry name" value="repair_heli_XPB"/>
    <property type="match status" value="1"/>
</dbReference>
<dbReference type="SMART" id="SM00490">
    <property type="entry name" value="HELICc"/>
    <property type="match status" value="1"/>
</dbReference>
<dbReference type="Proteomes" id="UP000284219">
    <property type="component" value="Unassembled WGS sequence"/>
</dbReference>
<keyword evidence="3" id="KW-0378">Hydrolase</keyword>
<gene>
    <name evidence="12" type="ORF">BEP19_01660</name>
</gene>
<dbReference type="InterPro" id="IPR032438">
    <property type="entry name" value="ERCC3_RAD25_C"/>
</dbReference>
<comment type="similarity">
    <text evidence="1">Belongs to the helicase family. RAD25/XPB subfamily.</text>
</comment>
<proteinExistence type="inferred from homology"/>
<evidence type="ECO:0000256" key="6">
    <source>
        <dbReference type="ARBA" id="ARBA00023235"/>
    </source>
</evidence>
<dbReference type="InterPro" id="IPR001650">
    <property type="entry name" value="Helicase_C-like"/>
</dbReference>
<evidence type="ECO:0000256" key="5">
    <source>
        <dbReference type="ARBA" id="ARBA00022840"/>
    </source>
</evidence>
<comment type="catalytic activity">
    <reaction evidence="9">
        <text>ATP + H2O = ADP + phosphate + H(+)</text>
        <dbReference type="Rhea" id="RHEA:13065"/>
        <dbReference type="ChEBI" id="CHEBI:15377"/>
        <dbReference type="ChEBI" id="CHEBI:15378"/>
        <dbReference type="ChEBI" id="CHEBI:30616"/>
        <dbReference type="ChEBI" id="CHEBI:43474"/>
        <dbReference type="ChEBI" id="CHEBI:456216"/>
        <dbReference type="EC" id="5.6.2.4"/>
    </reaction>
</comment>
<dbReference type="Gene3D" id="3.40.50.300">
    <property type="entry name" value="P-loop containing nucleotide triphosphate hydrolases"/>
    <property type="match status" value="2"/>
</dbReference>
<dbReference type="InterPro" id="IPR027417">
    <property type="entry name" value="P-loop_NTPase"/>
</dbReference>
<keyword evidence="2" id="KW-0547">Nucleotide-binding</keyword>
<accession>A0A419SN09</accession>
<sequence length="550" mass="62677">MEFNLNNPLIAQSDRTILLEATHPLFEEARNAISPFTELIKSPEYIHTYRITPLSLWNAAAAGLNAEQICAILQQYAKYGAPEALLSAIRDYTARYGLLRIEQRGDKLFLTCKDRLLLTEVLQYRDLRSFFGEERTEHQVEVMPFARGVIKQELIRLGYPTQDIAGYVEGTRLPIALKAELRDYQEQAVESYYVGGSVFGGNGVLVLPCGAGKTVIGIAAMAKIGMETLVLTTNVTSVRQWIREILDKTDLSEEQVGEYSSDYKQVKPITVTTYQMLTHRASKDKGFAHMELFNERNWGFIVYDEVHTLPAPIFRLAADIQAKRRLGLTATLVREDGREEDVFTLVGPKRFDMPWKELEQQGWLATASCAEIRIRLPFALREKYVYAESRRKNRIAAENPLKETVVKQLLERHADEQVLIIGQYVDQLEQLGEATGAPVITGKTPHTERERLYQQFRERRFSCLIVSKVANFAVDLPDASVAIQVSGAFGSRQEEAQRLGRVLRPKQGNNRSYFYTIVSKGTKEEDWAQKRQLFLIEQGYNYEIDEPTMD</sequence>
<dbReference type="EMBL" id="MCHY01000006">
    <property type="protein sequence ID" value="RKD25674.1"/>
    <property type="molecule type" value="Genomic_DNA"/>
</dbReference>
<comment type="catalytic activity">
    <reaction evidence="7">
        <text>Couples ATP hydrolysis with the unwinding of duplex DNA by translocating in the 3'-5' direction.</text>
        <dbReference type="EC" id="5.6.2.4"/>
    </reaction>
</comment>
<evidence type="ECO:0000259" key="11">
    <source>
        <dbReference type="PROSITE" id="PS51194"/>
    </source>
</evidence>
<evidence type="ECO:0000259" key="10">
    <source>
        <dbReference type="PROSITE" id="PS51192"/>
    </source>
</evidence>
<dbReference type="InterPro" id="IPR006935">
    <property type="entry name" value="Helicase/UvrB_N"/>
</dbReference>
<dbReference type="RefSeq" id="WP_120188345.1">
    <property type="nucleotide sequence ID" value="NZ_MCHY01000006.1"/>
</dbReference>
<keyword evidence="5" id="KW-0067">ATP-binding</keyword>
<evidence type="ECO:0000256" key="1">
    <source>
        <dbReference type="ARBA" id="ARBA00006637"/>
    </source>
</evidence>
<dbReference type="PROSITE" id="PS51192">
    <property type="entry name" value="HELICASE_ATP_BIND_1"/>
    <property type="match status" value="1"/>
</dbReference>
<evidence type="ECO:0000256" key="7">
    <source>
        <dbReference type="ARBA" id="ARBA00034617"/>
    </source>
</evidence>
<dbReference type="Pfam" id="PF04851">
    <property type="entry name" value="ResIII"/>
    <property type="match status" value="1"/>
</dbReference>
<dbReference type="GO" id="GO:0003677">
    <property type="term" value="F:DNA binding"/>
    <property type="evidence" value="ECO:0007669"/>
    <property type="project" value="InterPro"/>
</dbReference>
<dbReference type="InterPro" id="IPR014001">
    <property type="entry name" value="Helicase_ATP-bd"/>
</dbReference>